<gene>
    <name evidence="2" type="ORF">EV138_5771</name>
</gene>
<dbReference type="OrthoDB" id="4870456at2"/>
<name>A0A4R7SXZ2_9ACTN</name>
<protein>
    <submittedName>
        <fullName evidence="2">Uncharacterized protein</fullName>
    </submittedName>
</protein>
<keyword evidence="3" id="KW-1185">Reference proteome</keyword>
<evidence type="ECO:0000313" key="2">
    <source>
        <dbReference type="EMBL" id="TDU83308.1"/>
    </source>
</evidence>
<accession>A0A4R7SXZ2</accession>
<dbReference type="EMBL" id="SOCE01000002">
    <property type="protein sequence ID" value="TDU83308.1"/>
    <property type="molecule type" value="Genomic_DNA"/>
</dbReference>
<keyword evidence="1" id="KW-0472">Membrane</keyword>
<keyword evidence="1" id="KW-1133">Transmembrane helix</keyword>
<keyword evidence="1" id="KW-0812">Transmembrane</keyword>
<organism evidence="2 3">
    <name type="scientific">Kribbella voronezhensis</name>
    <dbReference type="NCBI Taxonomy" id="2512212"/>
    <lineage>
        <taxon>Bacteria</taxon>
        <taxon>Bacillati</taxon>
        <taxon>Actinomycetota</taxon>
        <taxon>Actinomycetes</taxon>
        <taxon>Propionibacteriales</taxon>
        <taxon>Kribbellaceae</taxon>
        <taxon>Kribbella</taxon>
    </lineage>
</organism>
<sequence>MFASAISKIRKVPGRWARRIVIVATVLVVGLAAGGYAIAKGSSGSTEFPQSSAIEAQYGVRFSRIAVVGDGGLITLTYVVLDSEKATRFQSDVQHPPELRSEKRDGGTKRVSVMKQGHTLRAGQTYYLVYQNTKGALQHSEKATVLVGSLSLQHAPVL</sequence>
<feature type="transmembrane region" description="Helical" evidence="1">
    <location>
        <begin position="20"/>
        <end position="39"/>
    </location>
</feature>
<dbReference type="RefSeq" id="WP_133982455.1">
    <property type="nucleotide sequence ID" value="NZ_SOCE01000002.1"/>
</dbReference>
<feature type="transmembrane region" description="Helical" evidence="1">
    <location>
        <begin position="59"/>
        <end position="81"/>
    </location>
</feature>
<dbReference type="AlphaFoldDB" id="A0A4R7SXZ2"/>
<evidence type="ECO:0000256" key="1">
    <source>
        <dbReference type="SAM" id="Phobius"/>
    </source>
</evidence>
<proteinExistence type="predicted"/>
<dbReference type="Proteomes" id="UP000295151">
    <property type="component" value="Unassembled WGS sequence"/>
</dbReference>
<reference evidence="2 3" key="1">
    <citation type="submission" date="2019-03" db="EMBL/GenBank/DDBJ databases">
        <title>Genomic Encyclopedia of Type Strains, Phase III (KMG-III): the genomes of soil and plant-associated and newly described type strains.</title>
        <authorList>
            <person name="Whitman W."/>
        </authorList>
    </citation>
    <scope>NUCLEOTIDE SEQUENCE [LARGE SCALE GENOMIC DNA]</scope>
    <source>
        <strain evidence="2 3">VKM Ac-2575</strain>
    </source>
</reference>
<evidence type="ECO:0000313" key="3">
    <source>
        <dbReference type="Proteomes" id="UP000295151"/>
    </source>
</evidence>
<comment type="caution">
    <text evidence="2">The sequence shown here is derived from an EMBL/GenBank/DDBJ whole genome shotgun (WGS) entry which is preliminary data.</text>
</comment>